<comment type="subcellular location">
    <subcellularLocation>
        <location evidence="1">Membrane</location>
    </subcellularLocation>
</comment>
<evidence type="ECO:0000256" key="3">
    <source>
        <dbReference type="ARBA" id="ARBA00022989"/>
    </source>
</evidence>
<dbReference type="NCBIfam" id="TIGR00229">
    <property type="entry name" value="sensory_box"/>
    <property type="match status" value="1"/>
</dbReference>
<dbReference type="GO" id="GO:0006355">
    <property type="term" value="P:regulation of DNA-templated transcription"/>
    <property type="evidence" value="ECO:0007669"/>
    <property type="project" value="InterPro"/>
</dbReference>
<dbReference type="EMBL" id="CP107246">
    <property type="protein sequence ID" value="WIM06070.1"/>
    <property type="molecule type" value="Genomic_DNA"/>
</dbReference>
<dbReference type="Gene3D" id="3.30.70.270">
    <property type="match status" value="1"/>
</dbReference>
<dbReference type="FunFam" id="3.30.70.270:FF:000001">
    <property type="entry name" value="Diguanylate cyclase domain protein"/>
    <property type="match status" value="1"/>
</dbReference>
<evidence type="ECO:0000259" key="7">
    <source>
        <dbReference type="PROSITE" id="PS50839"/>
    </source>
</evidence>
<keyword evidence="4 5" id="KW-0472">Membrane</keyword>
<dbReference type="CDD" id="cd01949">
    <property type="entry name" value="GGDEF"/>
    <property type="match status" value="1"/>
</dbReference>
<dbReference type="GO" id="GO:0016020">
    <property type="term" value="C:membrane"/>
    <property type="evidence" value="ECO:0007669"/>
    <property type="project" value="UniProtKB-SubCell"/>
</dbReference>
<dbReference type="SMART" id="SM00091">
    <property type="entry name" value="PAS"/>
    <property type="match status" value="1"/>
</dbReference>
<protein>
    <submittedName>
        <fullName evidence="9">CHASE domain-containing protein</fullName>
    </submittedName>
</protein>
<evidence type="ECO:0000256" key="4">
    <source>
        <dbReference type="ARBA" id="ARBA00023136"/>
    </source>
</evidence>
<dbReference type="InterPro" id="IPR000014">
    <property type="entry name" value="PAS"/>
</dbReference>
<dbReference type="Proteomes" id="UP001234916">
    <property type="component" value="Chromosome"/>
</dbReference>
<keyword evidence="3 5" id="KW-1133">Transmembrane helix</keyword>
<name>A0AA49FMK7_9PROT</name>
<accession>A0AA49FMK7</accession>
<evidence type="ECO:0000256" key="1">
    <source>
        <dbReference type="ARBA" id="ARBA00004370"/>
    </source>
</evidence>
<proteinExistence type="predicted"/>
<dbReference type="InterPro" id="IPR043128">
    <property type="entry name" value="Rev_trsase/Diguanyl_cyclase"/>
</dbReference>
<evidence type="ECO:0000259" key="8">
    <source>
        <dbReference type="PROSITE" id="PS50887"/>
    </source>
</evidence>
<dbReference type="SUPFAM" id="SSF55785">
    <property type="entry name" value="PYP-like sensor domain (PAS domain)"/>
    <property type="match status" value="1"/>
</dbReference>
<feature type="transmembrane region" description="Helical" evidence="5">
    <location>
        <begin position="15"/>
        <end position="37"/>
    </location>
</feature>
<organism evidence="9">
    <name type="scientific">Candidatus Nitricoxidivorans perseverans</name>
    <dbReference type="NCBI Taxonomy" id="2975601"/>
    <lineage>
        <taxon>Bacteria</taxon>
        <taxon>Pseudomonadati</taxon>
        <taxon>Pseudomonadota</taxon>
        <taxon>Betaproteobacteria</taxon>
        <taxon>Nitrosomonadales</taxon>
        <taxon>Sterolibacteriaceae</taxon>
        <taxon>Candidatus Nitricoxidivorans</taxon>
    </lineage>
</organism>
<feature type="domain" description="PAS" evidence="6">
    <location>
        <begin position="351"/>
        <end position="405"/>
    </location>
</feature>
<dbReference type="SUPFAM" id="SSF55073">
    <property type="entry name" value="Nucleotide cyclase"/>
    <property type="match status" value="1"/>
</dbReference>
<dbReference type="Gene3D" id="3.30.450.350">
    <property type="entry name" value="CHASE domain"/>
    <property type="match status" value="1"/>
</dbReference>
<dbReference type="InterPro" id="IPR052155">
    <property type="entry name" value="Biofilm_reg_signaling"/>
</dbReference>
<dbReference type="Pfam" id="PF03924">
    <property type="entry name" value="CHASE"/>
    <property type="match status" value="1"/>
</dbReference>
<dbReference type="NCBIfam" id="TIGR00254">
    <property type="entry name" value="GGDEF"/>
    <property type="match status" value="1"/>
</dbReference>
<keyword evidence="2 5" id="KW-0812">Transmembrane</keyword>
<dbReference type="Gene3D" id="3.30.450.20">
    <property type="entry name" value="PAS domain"/>
    <property type="match status" value="1"/>
</dbReference>
<sequence>MNPKLGTILHSEATAWSVLAVSIVITAMAWFVSNTFLERDAEERFNAAVQRARHNISERMTAYQEILRAGAGLVDSSEHVTRGEWKAFVEALQIDRTYPGIQGLGYAVMVPPARKAALEASVRGEGFPDFAIWPAGRRDPYSAIVYLEPFDWRNRRAFGYDMFSEPVRREAMERARDTGQIAMSARVILVQETGRDVQMGTLLYMPIYRGGQRPATVAGRRAALEAFVYSPFRIGDLMRGILGLGLPQLHFELYDGAPGDDALMYRFEALMERNNGSLPARTRHRPRFTADIPIDVAGRRWTARFTSSTHFEEAVSSAQPALIAAGGLLADLLLFATLFSVSRSRRILACERERFHAAVEAAPVAMLMVDAEGRIVLANENAEQLFGYAREALIGRKIDMLIPDDARERHAAFVRGFMTECGARRMGAGRDIFGRRKDGTNVAVEIGLGSVETDAGRFVIAAITDITERKAFEAERARAEETIRDMAFHDSMTQLPNRRLLSDRMRQAMAAARRTRRHGALLFIDLDNFKSLNDSLGHDMGDKLLVEVARRLEECVRYGDTVARLGGDEFVVMLTGLSEEVAEATAQARQVGRKILDALNEPYRLDAHVHRSSPSIGATLFMDDREDMDAILKRADAAMYQVKASGRNALRFFDADG</sequence>
<dbReference type="CDD" id="cd00130">
    <property type="entry name" value="PAS"/>
    <property type="match status" value="1"/>
</dbReference>
<dbReference type="GO" id="GO:0003824">
    <property type="term" value="F:catalytic activity"/>
    <property type="evidence" value="ECO:0007669"/>
    <property type="project" value="UniProtKB-ARBA"/>
</dbReference>
<dbReference type="SMART" id="SM01079">
    <property type="entry name" value="CHASE"/>
    <property type="match status" value="1"/>
</dbReference>
<dbReference type="Pfam" id="PF00990">
    <property type="entry name" value="GGDEF"/>
    <property type="match status" value="1"/>
</dbReference>
<dbReference type="KEGG" id="npv:OHM77_01910"/>
<dbReference type="InterPro" id="IPR006189">
    <property type="entry name" value="CHASE_dom"/>
</dbReference>
<evidence type="ECO:0000256" key="5">
    <source>
        <dbReference type="SAM" id="Phobius"/>
    </source>
</evidence>
<dbReference type="GO" id="GO:0007165">
    <property type="term" value="P:signal transduction"/>
    <property type="evidence" value="ECO:0007669"/>
    <property type="project" value="UniProtKB-ARBA"/>
</dbReference>
<dbReference type="InterPro" id="IPR000160">
    <property type="entry name" value="GGDEF_dom"/>
</dbReference>
<evidence type="ECO:0000259" key="6">
    <source>
        <dbReference type="PROSITE" id="PS50112"/>
    </source>
</evidence>
<gene>
    <name evidence="9" type="ORF">OHM77_01910</name>
</gene>
<feature type="domain" description="CHASE" evidence="7">
    <location>
        <begin position="76"/>
        <end position="256"/>
    </location>
</feature>
<dbReference type="PROSITE" id="PS50887">
    <property type="entry name" value="GGDEF"/>
    <property type="match status" value="1"/>
</dbReference>
<dbReference type="PROSITE" id="PS50112">
    <property type="entry name" value="PAS"/>
    <property type="match status" value="1"/>
</dbReference>
<evidence type="ECO:0000313" key="9">
    <source>
        <dbReference type="EMBL" id="WIM06070.1"/>
    </source>
</evidence>
<dbReference type="PANTHER" id="PTHR44757:SF2">
    <property type="entry name" value="BIOFILM ARCHITECTURE MAINTENANCE PROTEIN MBAA"/>
    <property type="match status" value="1"/>
</dbReference>
<reference evidence="9" key="1">
    <citation type="journal article" date="2023" name="Nat. Microbiol.">
        <title>Enrichment and characterization of a nitric oxide-reducing microbial community in a continuous bioreactor.</title>
        <authorList>
            <person name="Garrido-Amador P."/>
            <person name="Stortenbeker N."/>
            <person name="Wessels H.J.C.T."/>
            <person name="Speth D.R."/>
            <person name="Garcia-Heredia I."/>
            <person name="Kartal B."/>
        </authorList>
    </citation>
    <scope>NUCLEOTIDE SEQUENCE</scope>
    <source>
        <strain evidence="9">MAG1</strain>
    </source>
</reference>
<dbReference type="InterPro" id="IPR035965">
    <property type="entry name" value="PAS-like_dom_sf"/>
</dbReference>
<dbReference type="InterPro" id="IPR042240">
    <property type="entry name" value="CHASE_sf"/>
</dbReference>
<dbReference type="PANTHER" id="PTHR44757">
    <property type="entry name" value="DIGUANYLATE CYCLASE DGCP"/>
    <property type="match status" value="1"/>
</dbReference>
<feature type="domain" description="GGDEF" evidence="8">
    <location>
        <begin position="517"/>
        <end position="655"/>
    </location>
</feature>
<evidence type="ECO:0000256" key="2">
    <source>
        <dbReference type="ARBA" id="ARBA00022692"/>
    </source>
</evidence>
<dbReference type="InterPro" id="IPR013767">
    <property type="entry name" value="PAS_fold"/>
</dbReference>
<dbReference type="SMART" id="SM00267">
    <property type="entry name" value="GGDEF"/>
    <property type="match status" value="1"/>
</dbReference>
<dbReference type="Pfam" id="PF00989">
    <property type="entry name" value="PAS"/>
    <property type="match status" value="1"/>
</dbReference>
<dbReference type="InterPro" id="IPR029787">
    <property type="entry name" value="Nucleotide_cyclase"/>
</dbReference>
<dbReference type="AlphaFoldDB" id="A0AA49FMK7"/>
<dbReference type="PROSITE" id="PS50839">
    <property type="entry name" value="CHASE"/>
    <property type="match status" value="1"/>
</dbReference>